<feature type="region of interest" description="Disordered" evidence="1">
    <location>
        <begin position="1"/>
        <end position="26"/>
    </location>
</feature>
<comment type="caution">
    <text evidence="2">The sequence shown here is derived from an EMBL/GenBank/DDBJ whole genome shotgun (WGS) entry which is preliminary data.</text>
</comment>
<dbReference type="Proteomes" id="UP000499080">
    <property type="component" value="Unassembled WGS sequence"/>
</dbReference>
<gene>
    <name evidence="2" type="ORF">AVEN_241088_1</name>
</gene>
<sequence length="26" mass="2780">KAAIGNNGLALAQGRRKQEGTVNQER</sequence>
<evidence type="ECO:0000256" key="1">
    <source>
        <dbReference type="SAM" id="MobiDB-lite"/>
    </source>
</evidence>
<feature type="compositionally biased region" description="Basic and acidic residues" evidence="1">
    <location>
        <begin position="16"/>
        <end position="26"/>
    </location>
</feature>
<organism evidence="2 3">
    <name type="scientific">Araneus ventricosus</name>
    <name type="common">Orbweaver spider</name>
    <name type="synonym">Epeira ventricosa</name>
    <dbReference type="NCBI Taxonomy" id="182803"/>
    <lineage>
        <taxon>Eukaryota</taxon>
        <taxon>Metazoa</taxon>
        <taxon>Ecdysozoa</taxon>
        <taxon>Arthropoda</taxon>
        <taxon>Chelicerata</taxon>
        <taxon>Arachnida</taxon>
        <taxon>Araneae</taxon>
        <taxon>Araneomorphae</taxon>
        <taxon>Entelegynae</taxon>
        <taxon>Araneoidea</taxon>
        <taxon>Araneidae</taxon>
        <taxon>Araneus</taxon>
    </lineage>
</organism>
<evidence type="ECO:0000313" key="2">
    <source>
        <dbReference type="EMBL" id="GBN04038.1"/>
    </source>
</evidence>
<evidence type="ECO:0000313" key="3">
    <source>
        <dbReference type="Proteomes" id="UP000499080"/>
    </source>
</evidence>
<protein>
    <submittedName>
        <fullName evidence="2">Uncharacterized protein</fullName>
    </submittedName>
</protein>
<proteinExistence type="predicted"/>
<accession>A0A4Y2KP57</accession>
<dbReference type="AlphaFoldDB" id="A0A4Y2KP57"/>
<dbReference type="EMBL" id="BGPR01115473">
    <property type="protein sequence ID" value="GBN04038.1"/>
    <property type="molecule type" value="Genomic_DNA"/>
</dbReference>
<feature type="non-terminal residue" evidence="2">
    <location>
        <position position="1"/>
    </location>
</feature>
<keyword evidence="3" id="KW-1185">Reference proteome</keyword>
<reference evidence="2 3" key="1">
    <citation type="journal article" date="2019" name="Sci. Rep.">
        <title>Orb-weaving spider Araneus ventricosus genome elucidates the spidroin gene catalogue.</title>
        <authorList>
            <person name="Kono N."/>
            <person name="Nakamura H."/>
            <person name="Ohtoshi R."/>
            <person name="Moran D.A.P."/>
            <person name="Shinohara A."/>
            <person name="Yoshida Y."/>
            <person name="Fujiwara M."/>
            <person name="Mori M."/>
            <person name="Tomita M."/>
            <person name="Arakawa K."/>
        </authorList>
    </citation>
    <scope>NUCLEOTIDE SEQUENCE [LARGE SCALE GENOMIC DNA]</scope>
</reference>
<name>A0A4Y2KP57_ARAVE</name>